<dbReference type="EMBL" id="QXGE01001903">
    <property type="protein sequence ID" value="KAE9286994.1"/>
    <property type="molecule type" value="Genomic_DNA"/>
</dbReference>
<dbReference type="Proteomes" id="UP000433483">
    <property type="component" value="Unassembled WGS sequence"/>
</dbReference>
<evidence type="ECO:0000313" key="7">
    <source>
        <dbReference type="Proteomes" id="UP000433483"/>
    </source>
</evidence>
<evidence type="ECO:0000313" key="9">
    <source>
        <dbReference type="Proteomes" id="UP000441208"/>
    </source>
</evidence>
<reference evidence="6 7" key="1">
    <citation type="submission" date="2018-08" db="EMBL/GenBank/DDBJ databases">
        <title>Genomic investigation of the strawberry pathogen Phytophthora fragariae indicates pathogenicity is determined by transcriptional variation in three key races.</title>
        <authorList>
            <person name="Adams T.M."/>
            <person name="Armitage A.D."/>
            <person name="Sobczyk M.K."/>
            <person name="Bates H.J."/>
            <person name="Dunwell J.M."/>
            <person name="Nellist C.F."/>
            <person name="Harrison R.J."/>
        </authorList>
    </citation>
    <scope>NUCLEOTIDE SEQUENCE [LARGE SCALE GENOMIC DNA]</scope>
    <source>
        <strain evidence="5 8">A4</strain>
        <strain evidence="3 10">BC-23</strain>
        <strain evidence="4 7">NOV-27</strain>
        <strain evidence="2 9">NOV-71</strain>
        <strain evidence="1 6">NOV-9</strain>
    </source>
</reference>
<evidence type="ECO:0000313" key="10">
    <source>
        <dbReference type="Proteomes" id="UP000476176"/>
    </source>
</evidence>
<evidence type="ECO:0000313" key="6">
    <source>
        <dbReference type="Proteomes" id="UP000429523"/>
    </source>
</evidence>
<dbReference type="AlphaFoldDB" id="A0A6A3Y3M6"/>
<name>A0A6A3Y3M6_9STRA</name>
<dbReference type="EMBL" id="QXFZ01000969">
    <property type="protein sequence ID" value="KAE9100018.1"/>
    <property type="molecule type" value="Genomic_DNA"/>
</dbReference>
<dbReference type="Proteomes" id="UP000441208">
    <property type="component" value="Unassembled WGS sequence"/>
</dbReference>
<dbReference type="Proteomes" id="UP000476176">
    <property type="component" value="Unassembled WGS sequence"/>
</dbReference>
<evidence type="ECO:0000313" key="8">
    <source>
        <dbReference type="Proteomes" id="UP000437068"/>
    </source>
</evidence>
<comment type="caution">
    <text evidence="4">The sequence shown here is derived from an EMBL/GenBank/DDBJ whole genome shotgun (WGS) entry which is preliminary data.</text>
</comment>
<evidence type="ECO:0000313" key="3">
    <source>
        <dbReference type="EMBL" id="KAE9193940.1"/>
    </source>
</evidence>
<keyword evidence="7" id="KW-1185">Reference proteome</keyword>
<evidence type="ECO:0000313" key="2">
    <source>
        <dbReference type="EMBL" id="KAE9100018.1"/>
    </source>
</evidence>
<dbReference type="EMBL" id="QXGB01000538">
    <property type="protein sequence ID" value="KAE9211400.1"/>
    <property type="molecule type" value="Genomic_DNA"/>
</dbReference>
<accession>A0A6A3Y3M6</accession>
<sequence>MSGVPVAGVPAACSPVYGPPLGASFLVVWFVVDGPTRAAVKGAFCVVTRCWFVRGARPSSSSSAPARRRVFVMGFI</sequence>
<protein>
    <submittedName>
        <fullName evidence="4">Uncharacterized protein</fullName>
    </submittedName>
</protein>
<dbReference type="EMBL" id="QXGC01001909">
    <property type="protein sequence ID" value="KAE9193940.1"/>
    <property type="molecule type" value="Genomic_DNA"/>
</dbReference>
<evidence type="ECO:0000313" key="1">
    <source>
        <dbReference type="EMBL" id="KAE8937410.1"/>
    </source>
</evidence>
<evidence type="ECO:0000313" key="4">
    <source>
        <dbReference type="EMBL" id="KAE9211400.1"/>
    </source>
</evidence>
<organism evidence="4 7">
    <name type="scientific">Phytophthora fragariae</name>
    <dbReference type="NCBI Taxonomy" id="53985"/>
    <lineage>
        <taxon>Eukaryota</taxon>
        <taxon>Sar</taxon>
        <taxon>Stramenopiles</taxon>
        <taxon>Oomycota</taxon>
        <taxon>Peronosporomycetes</taxon>
        <taxon>Peronosporales</taxon>
        <taxon>Peronosporaceae</taxon>
        <taxon>Phytophthora</taxon>
    </lineage>
</organism>
<dbReference type="Proteomes" id="UP000429523">
    <property type="component" value="Unassembled WGS sequence"/>
</dbReference>
<dbReference type="EMBL" id="QXGF01000640">
    <property type="protein sequence ID" value="KAE8937410.1"/>
    <property type="molecule type" value="Genomic_DNA"/>
</dbReference>
<evidence type="ECO:0000313" key="5">
    <source>
        <dbReference type="EMBL" id="KAE9286994.1"/>
    </source>
</evidence>
<dbReference type="Proteomes" id="UP000437068">
    <property type="component" value="Unassembled WGS sequence"/>
</dbReference>
<proteinExistence type="predicted"/>
<gene>
    <name evidence="5" type="ORF">PF001_g21185</name>
    <name evidence="3" type="ORF">PF004_g20870</name>
    <name evidence="4" type="ORF">PF005_g11013</name>
    <name evidence="2" type="ORF">PF007_g15671</name>
    <name evidence="1" type="ORF">PF009_g12684</name>
</gene>